<dbReference type="RefSeq" id="WP_072888481.1">
    <property type="nucleotide sequence ID" value="NZ_FRAE01000025.1"/>
</dbReference>
<gene>
    <name evidence="3" type="ORF">SAMN02744037_01365</name>
</gene>
<comment type="similarity">
    <text evidence="1">Belongs to the GppA/Ppx family.</text>
</comment>
<proteinExistence type="inferred from homology"/>
<dbReference type="InterPro" id="IPR003695">
    <property type="entry name" value="Ppx_GppA_N"/>
</dbReference>
<evidence type="ECO:0000256" key="1">
    <source>
        <dbReference type="ARBA" id="ARBA00007125"/>
    </source>
</evidence>
<dbReference type="AlphaFoldDB" id="A0A1M6NTN6"/>
<dbReference type="Gene3D" id="3.30.420.40">
    <property type="match status" value="1"/>
</dbReference>
<reference evidence="4" key="1">
    <citation type="submission" date="2016-11" db="EMBL/GenBank/DDBJ databases">
        <authorList>
            <person name="Varghese N."/>
            <person name="Submissions S."/>
        </authorList>
    </citation>
    <scope>NUCLEOTIDE SEQUENCE [LARGE SCALE GENOMIC DNA]</scope>
    <source>
        <strain evidence="4">DSM 15518</strain>
    </source>
</reference>
<evidence type="ECO:0000259" key="2">
    <source>
        <dbReference type="Pfam" id="PF02541"/>
    </source>
</evidence>
<dbReference type="Proteomes" id="UP000242497">
    <property type="component" value="Unassembled WGS sequence"/>
</dbReference>
<evidence type="ECO:0000313" key="3">
    <source>
        <dbReference type="EMBL" id="SHJ98978.1"/>
    </source>
</evidence>
<name>A0A1M6NTN6_9FIRM</name>
<dbReference type="CDD" id="cd24054">
    <property type="entry name" value="ASKHA_NBD_AaPPX-GppA_MtPPX2-like"/>
    <property type="match status" value="1"/>
</dbReference>
<dbReference type="EMBL" id="FRAE01000025">
    <property type="protein sequence ID" value="SHJ98978.1"/>
    <property type="molecule type" value="Genomic_DNA"/>
</dbReference>
<dbReference type="PANTHER" id="PTHR30005:SF0">
    <property type="entry name" value="RETROGRADE REGULATION PROTEIN 2"/>
    <property type="match status" value="1"/>
</dbReference>
<dbReference type="Gene3D" id="3.30.420.150">
    <property type="entry name" value="Exopolyphosphatase. Domain 2"/>
    <property type="match status" value="1"/>
</dbReference>
<dbReference type="STRING" id="1123349.SAMN02744037_01365"/>
<keyword evidence="4" id="KW-1185">Reference proteome</keyword>
<accession>A0A1M6NTN6</accession>
<evidence type="ECO:0000313" key="4">
    <source>
        <dbReference type="Proteomes" id="UP000242497"/>
    </source>
</evidence>
<dbReference type="InterPro" id="IPR043129">
    <property type="entry name" value="ATPase_NBD"/>
</dbReference>
<protein>
    <submittedName>
        <fullName evidence="3">Exopolyphosphatase / guanosine-5'-triphosphate,3'-diphosphate pyrophosphatase</fullName>
    </submittedName>
</protein>
<dbReference type="Pfam" id="PF02541">
    <property type="entry name" value="Ppx-GppA"/>
    <property type="match status" value="1"/>
</dbReference>
<dbReference type="PANTHER" id="PTHR30005">
    <property type="entry name" value="EXOPOLYPHOSPHATASE"/>
    <property type="match status" value="1"/>
</dbReference>
<organism evidence="3 4">
    <name type="scientific">Tepidibacter formicigenes DSM 15518</name>
    <dbReference type="NCBI Taxonomy" id="1123349"/>
    <lineage>
        <taxon>Bacteria</taxon>
        <taxon>Bacillati</taxon>
        <taxon>Bacillota</taxon>
        <taxon>Clostridia</taxon>
        <taxon>Peptostreptococcales</taxon>
        <taxon>Peptostreptococcaceae</taxon>
        <taxon>Tepidibacter</taxon>
    </lineage>
</organism>
<feature type="domain" description="Ppx/GppA phosphatase N-terminal" evidence="2">
    <location>
        <begin position="29"/>
        <end position="303"/>
    </location>
</feature>
<dbReference type="GO" id="GO:0016462">
    <property type="term" value="F:pyrophosphatase activity"/>
    <property type="evidence" value="ECO:0007669"/>
    <property type="project" value="TreeGrafter"/>
</dbReference>
<dbReference type="InterPro" id="IPR050273">
    <property type="entry name" value="GppA/Ppx_hydrolase"/>
</dbReference>
<dbReference type="OrthoDB" id="9807195at2"/>
<sequence>MKVAAIDIGTNSMRLLMTEYVDGKFFDRQKYINTTRIGQDVDKEGFISKEAINRNINALDEFVNTARNKNCKFIFAMGTSALRDSKNKSEFLEKAYSKTGVNVEIISGYDEANLGFLGVLQGIEEEGDILVIDIGGGSTEFIVGNKEEGIKFSKSENVGALRMTEKFLKSDPVDDCEFKKLEEYVKTTINNTLDNIKNFNIKKAVGIGGTITSLSAISQCLEVYSMDKIHNSLLSNQEIENILQNLKKLSVEKKKNIKGLQPKRADIITAGAGILNIIIKELKFEDMTISEFDNLEGLICQKLKIMS</sequence>
<dbReference type="SUPFAM" id="SSF53067">
    <property type="entry name" value="Actin-like ATPase domain"/>
    <property type="match status" value="2"/>
</dbReference>